<gene>
    <name evidence="1" type="ORF">M9Y10_041989</name>
</gene>
<dbReference type="PANTHER" id="PTHR45661">
    <property type="entry name" value="SURFACE ANTIGEN"/>
    <property type="match status" value="1"/>
</dbReference>
<organism evidence="1 2">
    <name type="scientific">Tritrichomonas musculus</name>
    <dbReference type="NCBI Taxonomy" id="1915356"/>
    <lineage>
        <taxon>Eukaryota</taxon>
        <taxon>Metamonada</taxon>
        <taxon>Parabasalia</taxon>
        <taxon>Tritrichomonadida</taxon>
        <taxon>Tritrichomonadidae</taxon>
        <taxon>Tritrichomonas</taxon>
    </lineage>
</organism>
<evidence type="ECO:0000313" key="1">
    <source>
        <dbReference type="EMBL" id="KAK8886525.1"/>
    </source>
</evidence>
<protein>
    <recommendedName>
        <fullName evidence="3">Surface antigen BspA-like</fullName>
    </recommendedName>
</protein>
<dbReference type="SUPFAM" id="SSF48403">
    <property type="entry name" value="Ankyrin repeat"/>
    <property type="match status" value="1"/>
</dbReference>
<dbReference type="SUPFAM" id="SSF52058">
    <property type="entry name" value="L domain-like"/>
    <property type="match status" value="2"/>
</dbReference>
<dbReference type="InterPro" id="IPR053139">
    <property type="entry name" value="Surface_bspA-like"/>
</dbReference>
<evidence type="ECO:0000313" key="2">
    <source>
        <dbReference type="Proteomes" id="UP001470230"/>
    </source>
</evidence>
<dbReference type="PANTHER" id="PTHR45661:SF3">
    <property type="entry name" value="IG-LIKE DOMAIN-CONTAINING PROTEIN"/>
    <property type="match status" value="1"/>
</dbReference>
<comment type="caution">
    <text evidence="1">The sequence shown here is derived from an EMBL/GenBank/DDBJ whole genome shotgun (WGS) entry which is preliminary data.</text>
</comment>
<name>A0ABR2K610_9EUKA</name>
<proteinExistence type="predicted"/>
<dbReference type="Gene3D" id="3.80.10.10">
    <property type="entry name" value="Ribonuclease Inhibitor"/>
    <property type="match status" value="3"/>
</dbReference>
<keyword evidence="2" id="KW-1185">Reference proteome</keyword>
<evidence type="ECO:0008006" key="3">
    <source>
        <dbReference type="Google" id="ProtNLM"/>
    </source>
</evidence>
<sequence>MNANIELQEYIRQKKKLYNSLLDFLENQDEIECNIHDLFENYNFIDNDKEIKHELKILLLLILRISDNHRRTPLFDQKINQIIIFFEKAIKQTFSNSEIFSIFKDNKRVLLFLFQNEIIIIDDSILNYLLKNKTVCHFFYPEIESHLTENQKTEIKNELLSIDSDIFTNFEEKRQIGENDTFICSLIRQDSIIEFVSFVNRTEIPLSSKIKKSIFETNSFLIDKEPTLIEYATFYGSIQIFNYLKNSIIDLNENLWFYAIHSKSSKMIHLIEENVILIKDKEKLVEESIKCHHNFFVDYFENNYFNELQNLNSFAFHYCNFFYLSEDYIDQTFLNNACKYDHFPFVKLYVNTIKENDIENDRYFGNDSYDILNLLLSLPKIVIYREIFYGLKNVKKIVIPSSVELIDDFSFALCSSLEEVNFIAPSSVKKFGKSAFGCCYSLKEMTIPSSVTFIGASCFKNCKLMTQVVFEAPSSMHSICSYAFKNCVSLTQISIPSTVVSMKPHVFSGCENLTQVDFEHAARFKRCFEDCKSLISFNISNSNTLINERAFCRCTNLVTITIPSSVISIKSSAFKKCTSLKEITIPSSVTSIESFAFEECSALEKVSLPSSLQLIGTKAFLDCKSLKELNLPSSVTSIGHFAFCSCISLTKISIPFSIKSINEGTFCSCKNLKEVSIPSSVTNIGRFAFSGCSLIEQLSIPPSVNRIGLYAFSDCYSLDELKIPSSLDPIYLQPRYLGTYKRTNLVLF</sequence>
<accession>A0ABR2K610</accession>
<reference evidence="1 2" key="1">
    <citation type="submission" date="2024-04" db="EMBL/GenBank/DDBJ databases">
        <title>Tritrichomonas musculus Genome.</title>
        <authorList>
            <person name="Alves-Ferreira E."/>
            <person name="Grigg M."/>
            <person name="Lorenzi H."/>
            <person name="Galac M."/>
        </authorList>
    </citation>
    <scope>NUCLEOTIDE SEQUENCE [LARGE SCALE GENOMIC DNA]</scope>
    <source>
        <strain evidence="1 2">EAF2021</strain>
    </source>
</reference>
<dbReference type="Proteomes" id="UP001470230">
    <property type="component" value="Unassembled WGS sequence"/>
</dbReference>
<dbReference type="InterPro" id="IPR026906">
    <property type="entry name" value="LRR_5"/>
</dbReference>
<dbReference type="InterPro" id="IPR032675">
    <property type="entry name" value="LRR_dom_sf"/>
</dbReference>
<dbReference type="Pfam" id="PF13306">
    <property type="entry name" value="LRR_5"/>
    <property type="match status" value="2"/>
</dbReference>
<dbReference type="InterPro" id="IPR036770">
    <property type="entry name" value="Ankyrin_rpt-contain_sf"/>
</dbReference>
<dbReference type="EMBL" id="JAPFFF010000007">
    <property type="protein sequence ID" value="KAK8886525.1"/>
    <property type="molecule type" value="Genomic_DNA"/>
</dbReference>